<dbReference type="SMART" id="SM00534">
    <property type="entry name" value="MUTSac"/>
    <property type="match status" value="1"/>
</dbReference>
<dbReference type="GO" id="GO:0030983">
    <property type="term" value="F:mismatched DNA binding"/>
    <property type="evidence" value="ECO:0007669"/>
    <property type="project" value="InterPro"/>
</dbReference>
<evidence type="ECO:0000256" key="8">
    <source>
        <dbReference type="HAMAP-Rule" id="MF_00096"/>
    </source>
</evidence>
<keyword evidence="4 8" id="KW-0227">DNA damage</keyword>
<dbReference type="EMBL" id="BMOK01000022">
    <property type="protein sequence ID" value="GGL65311.1"/>
    <property type="molecule type" value="Genomic_DNA"/>
</dbReference>
<comment type="caution">
    <text evidence="11">The sequence shown here is derived from an EMBL/GenBank/DDBJ whole genome shotgun (WGS) entry which is preliminary data.</text>
</comment>
<dbReference type="InterPro" id="IPR007695">
    <property type="entry name" value="DNA_mismatch_repair_MutS-lik_N"/>
</dbReference>
<dbReference type="SUPFAM" id="SSF53150">
    <property type="entry name" value="DNA repair protein MutS, domain II"/>
    <property type="match status" value="1"/>
</dbReference>
<dbReference type="Pfam" id="PF05188">
    <property type="entry name" value="MutS_II"/>
    <property type="match status" value="1"/>
</dbReference>
<dbReference type="InterPro" id="IPR036187">
    <property type="entry name" value="DNA_mismatch_repair_MutS_sf"/>
</dbReference>
<evidence type="ECO:0000256" key="2">
    <source>
        <dbReference type="ARBA" id="ARBA00021982"/>
    </source>
</evidence>
<dbReference type="InterPro" id="IPR027417">
    <property type="entry name" value="P-loop_NTPase"/>
</dbReference>
<comment type="function">
    <text evidence="8">This protein is involved in the repair of mismatches in DNA. It is possible that it carries out the mismatch recognition step. This protein has a weak ATPase activity.</text>
</comment>
<dbReference type="InterPro" id="IPR007861">
    <property type="entry name" value="DNA_mismatch_repair_MutS_clamp"/>
</dbReference>
<dbReference type="SUPFAM" id="SSF52540">
    <property type="entry name" value="P-loop containing nucleoside triphosphate hydrolases"/>
    <property type="match status" value="1"/>
</dbReference>
<dbReference type="PANTHER" id="PTHR11361">
    <property type="entry name" value="DNA MISMATCH REPAIR PROTEIN MUTS FAMILY MEMBER"/>
    <property type="match status" value="1"/>
</dbReference>
<dbReference type="InterPro" id="IPR016151">
    <property type="entry name" value="DNA_mismatch_repair_MutS_N"/>
</dbReference>
<accession>A0A917S9J3</accession>
<dbReference type="AlphaFoldDB" id="A0A917S9J3"/>
<sequence>MSYTPMIQQYLAVKAQYPDAFLFFRLGDFYEMFFEDAKKASKELEIALTSRNGGKDEYIPMCGVPYHAAKQYIKVLIDKGYKIAICEQMEDPKQAKGMVRREVIQMITPGTVMEDESLEPKKNNYLAALSAFSDGSYGFALSDLTTGETKVTLISGWDGVIQEIDANDVREIVLNPGFDKEKKETLTEQLSVTVSENESDKVPGELEANTAGIDQEKLRSPLGRLLNYLQTTQKRSLDHLQPADVYHINEYMMIDPHSRRNLELTQTNRDKKTYGSLLWLLDDVKTAMGGRRLKQWIEKPLLNQEKIEERLNAVEALKTHMLERETLRAALGEVYDLERLVGRVSFGNVNPREVLQLKRSLEQVPPIKQVLAEIGDSTLERYGQEMDPCADVRSLIDRAIVDDPPFSTADGGMIKQGYDETLDRYRDASKNGKRWIAELEAKERQETGIKSLKIGYNRVFGYYIEVSRPNLKLLPEGRYERRQTLSNAERFITPELKEKEQVILEAEEKRVGLEYQIFSDVRLKIKEHAARLQKLARLVSSLDVLQSFASVSDRNGYVAPSFSNKRVLKIKNSRHPVIEKVMKDGSFVANDISMDKSCDMLLITGPNMGGKSTYMRQAALAAIMAQIGCFVPADQATLPVFDQIFTRIGAADDLVSGQSTFMVEMNEAKYALAHATQNSLILLDEIGRGTSTYDGIAIAQAIVEYIHQHISAKTFFSTHYHELTFLEMKLSRLKNIHVGAMEENGKVIFLHKVLDGQADKSYGIHVAKLAGLPDNLIERADEILRGLEQSSDSHKASEEQPDSVHEPKVVEEIAATERNSSLESANEEAEQLAFFADPVPKSMKKGMNAREQKVIHQLVRLDLLTMTPMEAMNRLYALQKELKQ</sequence>
<dbReference type="InterPro" id="IPR045076">
    <property type="entry name" value="MutS"/>
</dbReference>
<feature type="binding site" evidence="8">
    <location>
        <begin position="605"/>
        <end position="612"/>
    </location>
    <ligand>
        <name>ATP</name>
        <dbReference type="ChEBI" id="CHEBI:30616"/>
    </ligand>
</feature>
<dbReference type="PROSITE" id="PS00486">
    <property type="entry name" value="DNA_MISMATCH_REPAIR_2"/>
    <property type="match status" value="1"/>
</dbReference>
<proteinExistence type="inferred from homology"/>
<dbReference type="Proteomes" id="UP000654670">
    <property type="component" value="Unassembled WGS sequence"/>
</dbReference>
<protein>
    <recommendedName>
        <fullName evidence="2 8">DNA mismatch repair protein MutS</fullName>
    </recommendedName>
</protein>
<dbReference type="SUPFAM" id="SSF55271">
    <property type="entry name" value="DNA repair protein MutS, domain I"/>
    <property type="match status" value="1"/>
</dbReference>
<dbReference type="Pfam" id="PF01624">
    <property type="entry name" value="MutS_I"/>
    <property type="match status" value="1"/>
</dbReference>
<dbReference type="InterPro" id="IPR007696">
    <property type="entry name" value="DNA_mismatch_repair_MutS_core"/>
</dbReference>
<dbReference type="InterPro" id="IPR007860">
    <property type="entry name" value="DNA_mmatch_repair_MutS_con_dom"/>
</dbReference>
<evidence type="ECO:0000256" key="6">
    <source>
        <dbReference type="ARBA" id="ARBA00023125"/>
    </source>
</evidence>
<keyword evidence="6 8" id="KW-0238">DNA-binding</keyword>
<organism evidence="11 12">
    <name type="scientific">Sporolactobacillus putidus</name>
    <dbReference type="NCBI Taxonomy" id="492735"/>
    <lineage>
        <taxon>Bacteria</taxon>
        <taxon>Bacillati</taxon>
        <taxon>Bacillota</taxon>
        <taxon>Bacilli</taxon>
        <taxon>Bacillales</taxon>
        <taxon>Sporolactobacillaceae</taxon>
        <taxon>Sporolactobacillus</taxon>
    </lineage>
</organism>
<dbReference type="HAMAP" id="MF_00096">
    <property type="entry name" value="MutS"/>
    <property type="match status" value="1"/>
</dbReference>
<dbReference type="Gene3D" id="1.10.1420.10">
    <property type="match status" value="2"/>
</dbReference>
<dbReference type="Pfam" id="PF00488">
    <property type="entry name" value="MutS_V"/>
    <property type="match status" value="1"/>
</dbReference>
<dbReference type="Pfam" id="PF05192">
    <property type="entry name" value="MutS_III"/>
    <property type="match status" value="1"/>
</dbReference>
<dbReference type="Gene3D" id="3.40.50.300">
    <property type="entry name" value="P-loop containing nucleotide triphosphate hydrolases"/>
    <property type="match status" value="1"/>
</dbReference>
<dbReference type="GO" id="GO:0003684">
    <property type="term" value="F:damaged DNA binding"/>
    <property type="evidence" value="ECO:0007669"/>
    <property type="project" value="UniProtKB-UniRule"/>
</dbReference>
<evidence type="ECO:0000256" key="5">
    <source>
        <dbReference type="ARBA" id="ARBA00022840"/>
    </source>
</evidence>
<name>A0A917S9J3_9BACL</name>
<dbReference type="InterPro" id="IPR017261">
    <property type="entry name" value="DNA_mismatch_repair_MutS/MSH"/>
</dbReference>
<dbReference type="PIRSF" id="PIRSF037677">
    <property type="entry name" value="DNA_mis_repair_Msh6"/>
    <property type="match status" value="1"/>
</dbReference>
<dbReference type="InterPro" id="IPR000432">
    <property type="entry name" value="DNA_mismatch_repair_MutS_C"/>
</dbReference>
<evidence type="ECO:0000256" key="3">
    <source>
        <dbReference type="ARBA" id="ARBA00022741"/>
    </source>
</evidence>
<dbReference type="FunFam" id="1.10.1420.10:FF:000007">
    <property type="entry name" value="DNA mismatch repair protein MutS"/>
    <property type="match status" value="1"/>
</dbReference>
<dbReference type="Gene3D" id="3.40.1170.10">
    <property type="entry name" value="DNA repair protein MutS, domain I"/>
    <property type="match status" value="1"/>
</dbReference>
<keyword evidence="3 8" id="KW-0547">Nucleotide-binding</keyword>
<gene>
    <name evidence="8 11" type="primary">mutS</name>
    <name evidence="11" type="ORF">GCM10007968_31660</name>
</gene>
<evidence type="ECO:0000256" key="1">
    <source>
        <dbReference type="ARBA" id="ARBA00006271"/>
    </source>
</evidence>
<dbReference type="InterPro" id="IPR036678">
    <property type="entry name" value="MutS_con_dom_sf"/>
</dbReference>
<keyword evidence="5 8" id="KW-0067">ATP-binding</keyword>
<evidence type="ECO:0000256" key="9">
    <source>
        <dbReference type="RuleBase" id="RU003756"/>
    </source>
</evidence>
<dbReference type="Gene3D" id="3.30.420.110">
    <property type="entry name" value="MutS, connector domain"/>
    <property type="match status" value="1"/>
</dbReference>
<dbReference type="GO" id="GO:0005524">
    <property type="term" value="F:ATP binding"/>
    <property type="evidence" value="ECO:0007669"/>
    <property type="project" value="UniProtKB-UniRule"/>
</dbReference>
<evidence type="ECO:0000313" key="12">
    <source>
        <dbReference type="Proteomes" id="UP000654670"/>
    </source>
</evidence>
<keyword evidence="12" id="KW-1185">Reference proteome</keyword>
<dbReference type="GO" id="GO:0005829">
    <property type="term" value="C:cytosol"/>
    <property type="evidence" value="ECO:0007669"/>
    <property type="project" value="TreeGrafter"/>
</dbReference>
<dbReference type="CDD" id="cd03284">
    <property type="entry name" value="ABC_MutS1"/>
    <property type="match status" value="1"/>
</dbReference>
<dbReference type="Pfam" id="PF05190">
    <property type="entry name" value="MutS_IV"/>
    <property type="match status" value="1"/>
</dbReference>
<evidence type="ECO:0000256" key="7">
    <source>
        <dbReference type="ARBA" id="ARBA00023204"/>
    </source>
</evidence>
<dbReference type="NCBIfam" id="TIGR01070">
    <property type="entry name" value="mutS1"/>
    <property type="match status" value="1"/>
</dbReference>
<dbReference type="SUPFAM" id="SSF48334">
    <property type="entry name" value="DNA repair protein MutS, domain III"/>
    <property type="match status" value="1"/>
</dbReference>
<dbReference type="PANTHER" id="PTHR11361:SF34">
    <property type="entry name" value="DNA MISMATCH REPAIR PROTEIN MSH1, MITOCHONDRIAL"/>
    <property type="match status" value="1"/>
</dbReference>
<feature type="domain" description="DNA mismatch repair proteins mutS family" evidence="10">
    <location>
        <begin position="679"/>
        <end position="695"/>
    </location>
</feature>
<dbReference type="GO" id="GO:0006298">
    <property type="term" value="P:mismatch repair"/>
    <property type="evidence" value="ECO:0007669"/>
    <property type="project" value="UniProtKB-UniRule"/>
</dbReference>
<dbReference type="GO" id="GO:0140664">
    <property type="term" value="F:ATP-dependent DNA damage sensor activity"/>
    <property type="evidence" value="ECO:0007669"/>
    <property type="project" value="InterPro"/>
</dbReference>
<dbReference type="SMART" id="SM00533">
    <property type="entry name" value="MUTSd"/>
    <property type="match status" value="1"/>
</dbReference>
<reference evidence="11" key="2">
    <citation type="submission" date="2020-09" db="EMBL/GenBank/DDBJ databases">
        <authorList>
            <person name="Sun Q."/>
            <person name="Ohkuma M."/>
        </authorList>
    </citation>
    <scope>NUCLEOTIDE SEQUENCE</scope>
    <source>
        <strain evidence="11">JCM 15325</strain>
    </source>
</reference>
<comment type="similarity">
    <text evidence="1 8 9">Belongs to the DNA mismatch repair MutS family.</text>
</comment>
<reference evidence="11" key="1">
    <citation type="journal article" date="2014" name="Int. J. Syst. Evol. Microbiol.">
        <title>Complete genome sequence of Corynebacterium casei LMG S-19264T (=DSM 44701T), isolated from a smear-ripened cheese.</title>
        <authorList>
            <consortium name="US DOE Joint Genome Institute (JGI-PGF)"/>
            <person name="Walter F."/>
            <person name="Albersmeier A."/>
            <person name="Kalinowski J."/>
            <person name="Ruckert C."/>
        </authorList>
    </citation>
    <scope>NUCLEOTIDE SEQUENCE</scope>
    <source>
        <strain evidence="11">JCM 15325</strain>
    </source>
</reference>
<keyword evidence="7 8" id="KW-0234">DNA repair</keyword>
<dbReference type="FunFam" id="3.40.1170.10:FF:000001">
    <property type="entry name" value="DNA mismatch repair protein MutS"/>
    <property type="match status" value="1"/>
</dbReference>
<dbReference type="FunFam" id="3.40.50.300:FF:000896">
    <property type="entry name" value="DNA mismatch repair protein MutS"/>
    <property type="match status" value="1"/>
</dbReference>
<evidence type="ECO:0000313" key="11">
    <source>
        <dbReference type="EMBL" id="GGL65311.1"/>
    </source>
</evidence>
<dbReference type="InterPro" id="IPR005748">
    <property type="entry name" value="DNA_mismatch_repair_MutS"/>
</dbReference>
<evidence type="ECO:0000256" key="4">
    <source>
        <dbReference type="ARBA" id="ARBA00022763"/>
    </source>
</evidence>
<dbReference type="RefSeq" id="WP_188805140.1">
    <property type="nucleotide sequence ID" value="NZ_BMOK01000022.1"/>
</dbReference>
<evidence type="ECO:0000259" key="10">
    <source>
        <dbReference type="PROSITE" id="PS00486"/>
    </source>
</evidence>
<dbReference type="NCBIfam" id="NF003810">
    <property type="entry name" value="PRK05399.1"/>
    <property type="match status" value="1"/>
</dbReference>